<keyword evidence="2" id="KW-1185">Reference proteome</keyword>
<evidence type="ECO:0000313" key="1">
    <source>
        <dbReference type="EMBL" id="ERT12386.1"/>
    </source>
</evidence>
<organism evidence="1 2">
    <name type="scientific">Photorhabdus temperata J3</name>
    <dbReference type="NCBI Taxonomy" id="1389415"/>
    <lineage>
        <taxon>Bacteria</taxon>
        <taxon>Pseudomonadati</taxon>
        <taxon>Pseudomonadota</taxon>
        <taxon>Gammaproteobacteria</taxon>
        <taxon>Enterobacterales</taxon>
        <taxon>Morganellaceae</taxon>
        <taxon>Photorhabdus</taxon>
    </lineage>
</organism>
<reference evidence="1 2" key="1">
    <citation type="submission" date="2013-10" db="EMBL/GenBank/DDBJ databases">
        <title>Whole Genome Shotgun Sequence of Photorhabdus temperata J3.</title>
        <authorList>
            <person name="Park G.-S."/>
            <person name="Hong S.-J."/>
            <person name="Shin J.-H."/>
        </authorList>
    </citation>
    <scope>NUCLEOTIDE SEQUENCE [LARGE SCALE GENOMIC DNA]</scope>
    <source>
        <strain evidence="1 2">J3</strain>
    </source>
</reference>
<dbReference type="EMBL" id="AXDT01000135">
    <property type="protein sequence ID" value="ERT12386.1"/>
    <property type="molecule type" value="Genomic_DNA"/>
</dbReference>
<comment type="caution">
    <text evidence="1">The sequence shown here is derived from an EMBL/GenBank/DDBJ whole genome shotgun (WGS) entry which is preliminary data.</text>
</comment>
<evidence type="ECO:0000313" key="2">
    <source>
        <dbReference type="Proteomes" id="UP000017133"/>
    </source>
</evidence>
<gene>
    <name evidence="1" type="ORF">O185_14440</name>
</gene>
<dbReference type="Proteomes" id="UP000017133">
    <property type="component" value="Unassembled WGS sequence"/>
</dbReference>
<sequence>MSAERAAILTQPKTSSLFSSSPFRINFEQQCKRAKELRNALRQSLPEAIERFRCCYPHLTQEELVQQHSRLSDAGFVEAEVVD</sequence>
<name>U7R1I0_PHOTE</name>
<accession>U7R1I0</accession>
<dbReference type="AlphaFoldDB" id="U7R1I0"/>
<dbReference type="PATRIC" id="fig|1389415.4.peg.2871"/>
<proteinExistence type="predicted"/>
<protein>
    <submittedName>
        <fullName evidence="1">Uncharacterized protein</fullName>
    </submittedName>
</protein>